<evidence type="ECO:0000256" key="1">
    <source>
        <dbReference type="ARBA" id="ARBA00004123"/>
    </source>
</evidence>
<evidence type="ECO:0000256" key="4">
    <source>
        <dbReference type="ARBA" id="ARBA00023043"/>
    </source>
</evidence>
<protein>
    <submittedName>
        <fullName evidence="7">Uncharacterized protein</fullName>
    </submittedName>
</protein>
<evidence type="ECO:0000256" key="2">
    <source>
        <dbReference type="ARBA" id="ARBA00022553"/>
    </source>
</evidence>
<keyword evidence="5" id="KW-0539">Nucleus</keyword>
<evidence type="ECO:0000256" key="6">
    <source>
        <dbReference type="SAM" id="MobiDB-lite"/>
    </source>
</evidence>
<comment type="caution">
    <text evidence="7">The sequence shown here is derived from an EMBL/GenBank/DDBJ whole genome shotgun (WGS) entry which is preliminary data.</text>
</comment>
<feature type="compositionally biased region" description="Basic residues" evidence="6">
    <location>
        <begin position="330"/>
        <end position="344"/>
    </location>
</feature>
<feature type="compositionally biased region" description="Basic and acidic residues" evidence="6">
    <location>
        <begin position="345"/>
        <end position="360"/>
    </location>
</feature>
<feature type="region of interest" description="Disordered" evidence="6">
    <location>
        <begin position="294"/>
        <end position="475"/>
    </location>
</feature>
<dbReference type="PANTHER" id="PTHR15263:SF1">
    <property type="entry name" value="NF-KAPPA-B INHIBITOR-LIKE PROTEIN 1"/>
    <property type="match status" value="1"/>
</dbReference>
<feature type="compositionally biased region" description="Acidic residues" evidence="6">
    <location>
        <begin position="185"/>
        <end position="195"/>
    </location>
</feature>
<dbReference type="PANTHER" id="PTHR15263">
    <property type="entry name" value="I-KAPPA-B-LIKE PROTEIN IKBL"/>
    <property type="match status" value="1"/>
</dbReference>
<evidence type="ECO:0000313" key="8">
    <source>
        <dbReference type="Proteomes" id="UP001556367"/>
    </source>
</evidence>
<evidence type="ECO:0000256" key="3">
    <source>
        <dbReference type="ARBA" id="ARBA00022737"/>
    </source>
</evidence>
<keyword evidence="8" id="KW-1185">Reference proteome</keyword>
<keyword evidence="4" id="KW-0040">ANK repeat</keyword>
<proteinExistence type="predicted"/>
<evidence type="ECO:0000256" key="5">
    <source>
        <dbReference type="ARBA" id="ARBA00023242"/>
    </source>
</evidence>
<reference evidence="8" key="1">
    <citation type="submission" date="2024-06" db="EMBL/GenBank/DDBJ databases">
        <title>Multi-omics analyses provide insights into the biosynthesis of the anticancer antibiotic pleurotin in Hohenbuehelia grisea.</title>
        <authorList>
            <person name="Weaver J.A."/>
            <person name="Alberti F."/>
        </authorList>
    </citation>
    <scope>NUCLEOTIDE SEQUENCE [LARGE SCALE GENOMIC DNA]</scope>
    <source>
        <strain evidence="8">T-177</strain>
    </source>
</reference>
<evidence type="ECO:0000313" key="7">
    <source>
        <dbReference type="EMBL" id="KAL0955909.1"/>
    </source>
</evidence>
<dbReference type="InterPro" id="IPR038753">
    <property type="entry name" value="NFKBIL1"/>
</dbReference>
<feature type="compositionally biased region" description="Basic and acidic residues" evidence="6">
    <location>
        <begin position="374"/>
        <end position="393"/>
    </location>
</feature>
<sequence length="641" mass="74477">MDADVPIPGPSQRKLDGTKPGLLDPTQPARLLRVPNGTLAFASFDPRTATSSSDIPDVRKLSLNAELYRPKRVVLETLPNGQTFWRFVPKARWEEGVLDEGAWPRTIDICGQLVECSQDQWDIYKLDPMYECCVRVEPELTVISRVASYQAPEFRPLTPESASGKRALSNSPSPEPSPSKKPTFEDWESSDDEVDPSNSMAVDEEAARRSRLPSTGPTNRTKFRERKEASRQARRQKTMKRANELGEQRENYRFDFNAQTRREEARAKNASPDNVKRKVSTIFDSFKATNHPEIEETSVIEDRNAPMYESTMNSKRTRTLSPAAAQRDLHAKKAQRERRKKERRQLKEEMRKLARERQLMEELYAQVPSSEGPENVRQDHTNTDQPGDRHASPPEDDLEPGEQSFTTDEIDEEAERLAAIEESRRKLAELELDRPMWEEQARKREAQERAERERLRAKSEALRRQEEERIESERRARIEQAQREARLREEEQRREREEAARRERERQQRQQRWSTGRWTHARALERYKALGESFDTAKFLPGSPLTFEDVPWPVLHSPLFLSVQDIDWAAVEKFFAEAKLKMRTQDYKTLVQASHRRFHPDRWRARGLLKSIPNDGDRDLLEVAANTVAQALTPIWRALPK</sequence>
<keyword evidence="3" id="KW-0677">Repeat</keyword>
<keyword evidence="2" id="KW-0597">Phosphoprotein</keyword>
<feature type="region of interest" description="Disordered" evidence="6">
    <location>
        <begin position="155"/>
        <end position="276"/>
    </location>
</feature>
<feature type="compositionally biased region" description="Basic and acidic residues" evidence="6">
    <location>
        <begin position="415"/>
        <end position="475"/>
    </location>
</feature>
<name>A0ABR3JJF7_9AGAR</name>
<organism evidence="7 8">
    <name type="scientific">Hohenbuehelia grisea</name>
    <dbReference type="NCBI Taxonomy" id="104357"/>
    <lineage>
        <taxon>Eukaryota</taxon>
        <taxon>Fungi</taxon>
        <taxon>Dikarya</taxon>
        <taxon>Basidiomycota</taxon>
        <taxon>Agaricomycotina</taxon>
        <taxon>Agaricomycetes</taxon>
        <taxon>Agaricomycetidae</taxon>
        <taxon>Agaricales</taxon>
        <taxon>Pleurotineae</taxon>
        <taxon>Pleurotaceae</taxon>
        <taxon>Hohenbuehelia</taxon>
    </lineage>
</organism>
<accession>A0ABR3JJF7</accession>
<feature type="compositionally biased region" description="Basic and acidic residues" evidence="6">
    <location>
        <begin position="241"/>
        <end position="253"/>
    </location>
</feature>
<feature type="compositionally biased region" description="Basic and acidic residues" evidence="6">
    <location>
        <begin position="294"/>
        <end position="304"/>
    </location>
</feature>
<feature type="region of interest" description="Disordered" evidence="6">
    <location>
        <begin position="1"/>
        <end position="28"/>
    </location>
</feature>
<comment type="subcellular location">
    <subcellularLocation>
        <location evidence="1">Nucleus</location>
    </subcellularLocation>
</comment>
<dbReference type="Proteomes" id="UP001556367">
    <property type="component" value="Unassembled WGS sequence"/>
</dbReference>
<gene>
    <name evidence="7" type="ORF">HGRIS_002100</name>
</gene>
<dbReference type="EMBL" id="JASNQZ010000006">
    <property type="protein sequence ID" value="KAL0955909.1"/>
    <property type="molecule type" value="Genomic_DNA"/>
</dbReference>